<proteinExistence type="predicted"/>
<protein>
    <submittedName>
        <fullName evidence="2">Peptidase inhibitor family I36 protein</fullName>
    </submittedName>
</protein>
<keyword evidence="1" id="KW-0732">Signal</keyword>
<sequence length="144" mass="15924">MRHRKPHHDSSGGNMRLRAYLPKALVLAAIGLLGASGVAQAEQVSPPDRPEFSCQQGEFCAWPGEFYSDYIQRLDLRTANPEECIVLPNGIEARSLANRMTRDVTVYQDNECSTEGDFTTYPGNGTFVPHAPFVVRAVQIWDGA</sequence>
<evidence type="ECO:0000313" key="2">
    <source>
        <dbReference type="EMBL" id="NKQ56806.1"/>
    </source>
</evidence>
<reference evidence="2 3" key="1">
    <citation type="submission" date="2020-04" db="EMBL/GenBank/DDBJ databases">
        <title>Novel species.</title>
        <authorList>
            <person name="Teo W.F.A."/>
            <person name="Lipun K."/>
            <person name="Srisuk N."/>
            <person name="Duangmal K."/>
        </authorList>
    </citation>
    <scope>NUCLEOTIDE SEQUENCE [LARGE SCALE GENOMIC DNA]</scope>
    <source>
        <strain evidence="2 3">K13G38</strain>
    </source>
</reference>
<evidence type="ECO:0000256" key="1">
    <source>
        <dbReference type="SAM" id="SignalP"/>
    </source>
</evidence>
<dbReference type="EMBL" id="JAAXLS010000027">
    <property type="protein sequence ID" value="NKQ56806.1"/>
    <property type="molecule type" value="Genomic_DNA"/>
</dbReference>
<name>A0ABX1JE87_9PSEU</name>
<dbReference type="Proteomes" id="UP000715441">
    <property type="component" value="Unassembled WGS sequence"/>
</dbReference>
<feature type="chain" id="PRO_5046796621" evidence="1">
    <location>
        <begin position="42"/>
        <end position="144"/>
    </location>
</feature>
<dbReference type="Pfam" id="PF03995">
    <property type="entry name" value="Inhibitor_I36"/>
    <property type="match status" value="1"/>
</dbReference>
<evidence type="ECO:0000313" key="3">
    <source>
        <dbReference type="Proteomes" id="UP000715441"/>
    </source>
</evidence>
<gene>
    <name evidence="2" type="ORF">HFP15_28435</name>
</gene>
<keyword evidence="3" id="KW-1185">Reference proteome</keyword>
<feature type="signal peptide" evidence="1">
    <location>
        <begin position="1"/>
        <end position="41"/>
    </location>
</feature>
<accession>A0ABX1JE87</accession>
<comment type="caution">
    <text evidence="2">The sequence shown here is derived from an EMBL/GenBank/DDBJ whole genome shotgun (WGS) entry which is preliminary data.</text>
</comment>
<organism evidence="2 3">
    <name type="scientific">Amycolatopsis acididurans</name>
    <dbReference type="NCBI Taxonomy" id="2724524"/>
    <lineage>
        <taxon>Bacteria</taxon>
        <taxon>Bacillati</taxon>
        <taxon>Actinomycetota</taxon>
        <taxon>Actinomycetes</taxon>
        <taxon>Pseudonocardiales</taxon>
        <taxon>Pseudonocardiaceae</taxon>
        <taxon>Amycolatopsis</taxon>
    </lineage>
</organism>